<reference evidence="4" key="1">
    <citation type="journal article" date="2019" name="bioRxiv">
        <title>Genomics, evolutionary history and diagnostics of the Alternaria alternata species group including apple and Asian pear pathotypes.</title>
        <authorList>
            <person name="Armitage A.D."/>
            <person name="Cockerton H.M."/>
            <person name="Sreenivasaprasad S."/>
            <person name="Woodhall J.W."/>
            <person name="Lane C.R."/>
            <person name="Harrison R.J."/>
            <person name="Clarkson J.P."/>
        </authorList>
    </citation>
    <scope>NUCLEOTIDE SEQUENCE [LARGE SCALE GENOMIC DNA]</scope>
    <source>
        <strain evidence="4">RGR 97.0016</strain>
    </source>
</reference>
<name>A0A4Q4QAV5_9PLEO</name>
<comment type="caution">
    <text evidence="3">The sequence shown here is derived from an EMBL/GenBank/DDBJ whole genome shotgun (WGS) entry which is preliminary data.</text>
</comment>
<keyword evidence="4" id="KW-1185">Reference proteome</keyword>
<evidence type="ECO:0000256" key="1">
    <source>
        <dbReference type="SAM" id="Coils"/>
    </source>
</evidence>
<dbReference type="Proteomes" id="UP000293823">
    <property type="component" value="Unassembled WGS sequence"/>
</dbReference>
<sequence length="262" mass="29164">MRAVGIFVVSALCTQVHGYDAQQLLGSLDLSGSSYKCDNGVKPSIACVDPATAHDTCSCTCTNGIKFDQPLDPFSSTANGSSGSGPENNSACQADKDRLIERQQELMAQVTELKDKLTDTQDVVRIGGASWNDLVALNEDQLSQLDLDLQGYQNWLLVEAPKQIKAGLSLTNFSQNAGKLMKELLAKHRVRYQDLTDLGANVKSWEKPWAVYKDERATAQARVQALVQNRWYWTKRNEDVFTGITAARTFEDLMIWRGRWKI</sequence>
<dbReference type="AlphaFoldDB" id="A0A4Q4QAV5"/>
<evidence type="ECO:0000313" key="3">
    <source>
        <dbReference type="EMBL" id="RYO37425.1"/>
    </source>
</evidence>
<feature type="signal peptide" evidence="2">
    <location>
        <begin position="1"/>
        <end position="18"/>
    </location>
</feature>
<evidence type="ECO:0000256" key="2">
    <source>
        <dbReference type="SAM" id="SignalP"/>
    </source>
</evidence>
<proteinExistence type="predicted"/>
<dbReference type="EMBL" id="PEJP01000068">
    <property type="protein sequence ID" value="RYO37425.1"/>
    <property type="molecule type" value="Genomic_DNA"/>
</dbReference>
<keyword evidence="2" id="KW-0732">Signal</keyword>
<organism evidence="3 4">
    <name type="scientific">Alternaria arborescens</name>
    <dbReference type="NCBI Taxonomy" id="156630"/>
    <lineage>
        <taxon>Eukaryota</taxon>
        <taxon>Fungi</taxon>
        <taxon>Dikarya</taxon>
        <taxon>Ascomycota</taxon>
        <taxon>Pezizomycotina</taxon>
        <taxon>Dothideomycetes</taxon>
        <taxon>Pleosporomycetidae</taxon>
        <taxon>Pleosporales</taxon>
        <taxon>Pleosporineae</taxon>
        <taxon>Pleosporaceae</taxon>
        <taxon>Alternaria</taxon>
        <taxon>Alternaria sect. Alternaria</taxon>
    </lineage>
</organism>
<feature type="chain" id="PRO_5020447139" evidence="2">
    <location>
        <begin position="19"/>
        <end position="262"/>
    </location>
</feature>
<dbReference type="OrthoDB" id="10625932at2759"/>
<feature type="coiled-coil region" evidence="1">
    <location>
        <begin position="96"/>
        <end position="123"/>
    </location>
</feature>
<gene>
    <name evidence="3" type="ORF">AA0113_g11421</name>
</gene>
<protein>
    <submittedName>
        <fullName evidence="3">Uncharacterized protein</fullName>
    </submittedName>
</protein>
<keyword evidence="1" id="KW-0175">Coiled coil</keyword>
<accession>A0A4Q4QAV5</accession>
<evidence type="ECO:0000313" key="4">
    <source>
        <dbReference type="Proteomes" id="UP000293823"/>
    </source>
</evidence>